<evidence type="ECO:0000256" key="6">
    <source>
        <dbReference type="ARBA" id="ARBA00022807"/>
    </source>
</evidence>
<proteinExistence type="predicted"/>
<evidence type="ECO:0000259" key="10">
    <source>
        <dbReference type="Pfam" id="PF20255"/>
    </source>
</evidence>
<dbReference type="InterPro" id="IPR046541">
    <property type="entry name" value="DUF6606"/>
</dbReference>
<dbReference type="Pfam" id="PF12340">
    <property type="entry name" value="DUF3638"/>
    <property type="match status" value="1"/>
</dbReference>
<keyword evidence="7" id="KW-0175">Coiled coil</keyword>
<feature type="domain" description="DUF6606" evidence="10">
    <location>
        <begin position="22"/>
        <end position="296"/>
    </location>
</feature>
<keyword evidence="3" id="KW-0645">Protease</keyword>
<comment type="catalytic activity">
    <reaction evidence="1">
        <text>Thiol-dependent hydrolysis of ester, thioester, amide, peptide and isopeptide bonds formed by the C-terminal Gly of ubiquitin (a 76-residue protein attached to proteins as an intracellular targeting signal).</text>
        <dbReference type="EC" id="3.4.19.12"/>
    </reaction>
</comment>
<evidence type="ECO:0000256" key="4">
    <source>
        <dbReference type="ARBA" id="ARBA00022786"/>
    </source>
</evidence>
<gene>
    <name evidence="11" type="ORF">G7Y89_g10166</name>
</gene>
<dbReference type="PANTHER" id="PTHR13367:SF34">
    <property type="match status" value="1"/>
</dbReference>
<evidence type="ECO:0000256" key="7">
    <source>
        <dbReference type="SAM" id="Coils"/>
    </source>
</evidence>
<dbReference type="InterPro" id="IPR051346">
    <property type="entry name" value="OTU_Deubiquitinase"/>
</dbReference>
<dbReference type="PANTHER" id="PTHR13367">
    <property type="entry name" value="UBIQUITIN THIOESTERASE"/>
    <property type="match status" value="1"/>
</dbReference>
<evidence type="ECO:0000259" key="9">
    <source>
        <dbReference type="Pfam" id="PF12359"/>
    </source>
</evidence>
<dbReference type="EC" id="3.4.19.12" evidence="2"/>
<feature type="domain" description="DUF3645" evidence="9">
    <location>
        <begin position="2247"/>
        <end position="2278"/>
    </location>
</feature>
<evidence type="ECO:0000256" key="1">
    <source>
        <dbReference type="ARBA" id="ARBA00000707"/>
    </source>
</evidence>
<evidence type="ECO:0000313" key="12">
    <source>
        <dbReference type="Proteomes" id="UP000566819"/>
    </source>
</evidence>
<dbReference type="Pfam" id="PF20255">
    <property type="entry name" value="DUF6606"/>
    <property type="match status" value="1"/>
</dbReference>
<protein>
    <recommendedName>
        <fullName evidence="2">ubiquitinyl hydrolase 1</fullName>
        <ecNumber evidence="2">3.4.19.12</ecNumber>
    </recommendedName>
</protein>
<dbReference type="GO" id="GO:0006508">
    <property type="term" value="P:proteolysis"/>
    <property type="evidence" value="ECO:0007669"/>
    <property type="project" value="UniProtKB-KW"/>
</dbReference>
<evidence type="ECO:0000313" key="11">
    <source>
        <dbReference type="EMBL" id="KAF4627986.1"/>
    </source>
</evidence>
<dbReference type="OrthoDB" id="3182339at2759"/>
<dbReference type="EMBL" id="JAAMPI010000878">
    <property type="protein sequence ID" value="KAF4627986.1"/>
    <property type="molecule type" value="Genomic_DNA"/>
</dbReference>
<evidence type="ECO:0000259" key="8">
    <source>
        <dbReference type="Pfam" id="PF12340"/>
    </source>
</evidence>
<evidence type="ECO:0000256" key="3">
    <source>
        <dbReference type="ARBA" id="ARBA00022670"/>
    </source>
</evidence>
<dbReference type="InterPro" id="IPR022105">
    <property type="entry name" value="DUF3645"/>
</dbReference>
<keyword evidence="5" id="KW-0378">Hydrolase</keyword>
<evidence type="ECO:0000256" key="2">
    <source>
        <dbReference type="ARBA" id="ARBA00012759"/>
    </source>
</evidence>
<feature type="coiled-coil region" evidence="7">
    <location>
        <begin position="572"/>
        <end position="599"/>
    </location>
</feature>
<dbReference type="GO" id="GO:0004843">
    <property type="term" value="F:cysteine-type deubiquitinase activity"/>
    <property type="evidence" value="ECO:0007669"/>
    <property type="project" value="UniProtKB-EC"/>
</dbReference>
<keyword evidence="6" id="KW-0788">Thiol protease</keyword>
<accession>A0A8H4VZB4</accession>
<sequence length="3005" mass="340146">MEERAIEESLPDKPTIGAMEYMIHHIFLPPELPQKDDFFLRYETTMLDTTIDALQKFKTYNTFKQGAIVDSVLAAIVNLRTVRNSINSVSAVGEGELKDALRNLPKTGSTIPLHICAQNAGVIICKVEESIHFEGFELSPLSKAVITTKGRLRRYFPGPVFSVSMEVFEQSSFQATVAHTLAKMSRQTAIDTMHKVRKAGRTHDEDRDTTHPKMVTELFMGFLASVGKSIDVSGIWKNTRDEVLWHDSRFPWRRSPMWLLVRVVMQLIFDRSAGLPNVSGDLYKIFMAFLMSKILELSHRQKLPSNYIYAMNAKLARRLLKLDSILGEPGPAMSFVQNVMVNTNTVLQKRWLDIMKQNGSQYDLKHLEFLDFGQDIFKSLPMLDTYIDSISRRENNAASAAFQSVCTLVKYQAAHLPTGLEISREYYPAYNLPAFEAWVSSNLDSWLECHKGNPSTCDQLGHLIRTYHNIAHTFYKGNVEGTSVMLLTILELWMASDQSATEIDEILKDYEPGIPQELLQSLILPRKSQMERLLLLEDYLDRRNSRAQFSSRYIFRVFGHENSFSVRYFDISAEHQNLREEIERQAAKARQEKLDEFDRKKQQYKSLIKLYDKTEADQISIKIHEWPLPKNDLEARSTVFELKVPFSFGSWRDTTVFLVLDVLHYEYVLQEVPRASYPLRGYTGLSSFFIQTVSSQRIGLLSEIKPHSATHRKAKPISNTNLKDICLENAACFRYFDKPLNCFVEKFQLTDEILKSFIATQSNCPRHLSLDEYKALISIPLGCRIQWQNILLQLTVPLVDFKKVETGLVILQTIYQAGPPCDGKVLRVGHDFADDDAFAHKLLGGLFEALHRVKENWESSQALGTFISLATRLLSLTSAAQIQSECLSYLTHIRKVAFEWVNLLREKAHKATNDDQRREFTSKVVEIALICFDSFNVDETNLVRILSLPDNASVFIQCSIVIQEGAYTIAGTPDTLTSMLYQRWKGGQGWRKCSEEADHWLVAQTVSQYNSATLYVHFNLLTGELLVNGLPLARLPSKYESHASYRTLFGDSPLEVTPAAVKGMQFSGKKEFAGYTLHFGMSDIQSSLGQGKDFLVQAAGGGRVYELIPARIFRGDLPEAFVDEYVHWYDASDESVELRAIVDPWTLSEDNWKLTRSTGPGGSKWQLRKSHNGTASLIAIGSETSKVLSDLLSPFEDPYRIHAIFYHSSSSLEIDLPRLQLRFQLQSRASSIQSKQFRGMSIDPDQSLGTLVGLRNKLMLKHETDGHRLILLPGGDVSYHRDGDHVKVTIKKDSAIKAYSYRVDDQLGRLVDNGSLQSKLYLSFLHALTSFCLPDPLLQRTGTEQALSMMNSAAVRSFHHLTKENAEILYNISRLTPRRCVPDLLERDSIRSSTFRISGFGAEDFSINHDGIYSARDLGQKSEEAIRAFVISSTIYSGRATLHYDIPRQLDEILWAFLKHIPKILGPTHTLQTSDLRYDAQLLDKFYFSELLSKNWCILHETLSQEPSQIDKFRLMIWLSTLAFAKEADIDIVQAIASFFSMPCIAEIAAPRADFFHISHGAGVNWDELRKAFRVALFPIERCPEMSLVISHGESNDVFQRRRTHAFETNQKIAIDQLISTVVSLWPCESPILPAGFADFDVYVDREKAIREARPMLKLWFENYQFRKYLDRIAIALGGQRISPIRVPFSSFAIPPWKPRESHLFVSVDDIFSCTAPTLPNFMNGIPNPLCSVATTAAKMTPRLAALIKRLQAQCSSNYEKEYVKYLADSLSSLQGWEKEYTLQSRGSDLADVFSSFAIHCQENVDKTFEIAVSALTSTQMHASWATAAVIKQWPRLSPIFLLQQLTRTRWQRISSAWKLFIVQYALAIIDLQWAKRFVALSSKEADLIQELRNCGHTNWNPFDYPESLLLEVEGGLIIREVQEQIAGQMRNPHTGLNSVMQLNMGEGKSSVIVPIVAAALADGSRLVRVIVGKPQSKQMFQTLVSRLGGLLDRRVYHIPFSRALKIGQTEADMIGNLYRECMTNGGILLVQPEHILSFKLMGIECLINGKEQVGCSLLSTQQFFDASSRDIVDESDENFSVKFELIYTMGMQRPTEFSPERWTCIQQVLDLVKMFVLRIKEEFPESIDVHKRWRGSFPRTRVLRQDAGEQMLKYIADFVCSTGLRGFPIAKQPVPVRQAVFRYITEPNLTADEIARVETEEQGGFWADATRNTLLLLRGLIAGGVLTFAFGQKRWRVNYGLDVAKPPRTKLAIPYKVKDNLTPRSEFSHPDVVIVLTSLSYYYGGLNDDDLFLAFNHLLKSDQADIEYQSWIRDAPDLQPSFYHLLSINLKDRLQCIEQVFPSLRYAKGAVDYFLAHIVFPKEMREFPDKLTASGWDIGQIKNHPTTGFSGTNDSRKVLPLWVNHLDLPGQKHTNALVLEYLLQPKNSVAQIPTRGNSSSSDAELLLAMVTKMEPAIEVILDVGAQILELSNLEVATAWLNMLGGHNQKRAVVFFNDGDELSVLDRKGNVEPLQTSSFATQLDVCLVFLDEAHTRGTDLRLPTNYRAAVTLGPCLTKDRLVQACMRMRKLGKGQAVVFCVPEEISVKILTRASNPEGVNIEVLDVLIWAISETFIDIQKNMPLWATQGRRFERQSEVWAEAGTDVMFRHQAHQFLEDEAQSLDNRYRPRPSGDTTDVEVSDNKNVSLINERCREFVDLGFNSGSLLEEQERELCPEIQQEHQVQKPAPAKPAKHNVHFDLTNFVPTGIPVIGSQAYKPAFEVLRDTSAAAHLDVSQFPHNLLVTTDFASTVLVSGTSYISDSYQRPVQWILTSIGGYATGNDVVLYMMIISPYEAQKLMPSIKQSSTVALHLYTPRPNLNFRALDDLDLYTVPIQSKRSIPRYFVVQLNLFAGQLYLSSFQEYIEVCNFLGLAWDTAQDGMTVAADGFILQNGSGSSGNGSTFTDSPVQFMKVLMTKIRRNCEGIGKTHIGRILDSRLLHPADFEEVEEDVDMVDSTGLDIMEV</sequence>
<dbReference type="Proteomes" id="UP000566819">
    <property type="component" value="Unassembled WGS sequence"/>
</dbReference>
<organism evidence="11 12">
    <name type="scientific">Cudoniella acicularis</name>
    <dbReference type="NCBI Taxonomy" id="354080"/>
    <lineage>
        <taxon>Eukaryota</taxon>
        <taxon>Fungi</taxon>
        <taxon>Dikarya</taxon>
        <taxon>Ascomycota</taxon>
        <taxon>Pezizomycotina</taxon>
        <taxon>Leotiomycetes</taxon>
        <taxon>Helotiales</taxon>
        <taxon>Tricladiaceae</taxon>
        <taxon>Cudoniella</taxon>
    </lineage>
</organism>
<dbReference type="Pfam" id="PF12359">
    <property type="entry name" value="DUF3645"/>
    <property type="match status" value="1"/>
</dbReference>
<dbReference type="InterPro" id="IPR022099">
    <property type="entry name" value="DUF3638"/>
</dbReference>
<keyword evidence="4" id="KW-0833">Ubl conjugation pathway</keyword>
<name>A0A8H4VZB4_9HELO</name>
<evidence type="ECO:0000256" key="5">
    <source>
        <dbReference type="ARBA" id="ARBA00022801"/>
    </source>
</evidence>
<feature type="domain" description="DUF3638" evidence="8">
    <location>
        <begin position="1897"/>
        <end position="2118"/>
    </location>
</feature>
<comment type="caution">
    <text evidence="11">The sequence shown here is derived from an EMBL/GenBank/DDBJ whole genome shotgun (WGS) entry which is preliminary data.</text>
</comment>
<reference evidence="11 12" key="1">
    <citation type="submission" date="2020-03" db="EMBL/GenBank/DDBJ databases">
        <title>Draft Genome Sequence of Cudoniella acicularis.</title>
        <authorList>
            <person name="Buettner E."/>
            <person name="Kellner H."/>
        </authorList>
    </citation>
    <scope>NUCLEOTIDE SEQUENCE [LARGE SCALE GENOMIC DNA]</scope>
    <source>
        <strain evidence="11 12">DSM 108380</strain>
    </source>
</reference>
<keyword evidence="12" id="KW-1185">Reference proteome</keyword>